<protein>
    <submittedName>
        <fullName evidence="2">PITH domain-containing protein</fullName>
    </submittedName>
</protein>
<dbReference type="AlphaFoldDB" id="A0A1I7WRQ5"/>
<proteinExistence type="predicted"/>
<reference evidence="2" key="1">
    <citation type="submission" date="2016-11" db="UniProtKB">
        <authorList>
            <consortium name="WormBaseParasite"/>
        </authorList>
    </citation>
    <scope>IDENTIFICATION</scope>
</reference>
<evidence type="ECO:0000313" key="2">
    <source>
        <dbReference type="WBParaSite" id="Hba_07830"/>
    </source>
</evidence>
<name>A0A1I7WRQ5_HETBA</name>
<evidence type="ECO:0000313" key="1">
    <source>
        <dbReference type="Proteomes" id="UP000095283"/>
    </source>
</evidence>
<organism evidence="1 2">
    <name type="scientific">Heterorhabditis bacteriophora</name>
    <name type="common">Entomopathogenic nematode worm</name>
    <dbReference type="NCBI Taxonomy" id="37862"/>
    <lineage>
        <taxon>Eukaryota</taxon>
        <taxon>Metazoa</taxon>
        <taxon>Ecdysozoa</taxon>
        <taxon>Nematoda</taxon>
        <taxon>Chromadorea</taxon>
        <taxon>Rhabditida</taxon>
        <taxon>Rhabditina</taxon>
        <taxon>Rhabditomorpha</taxon>
        <taxon>Strongyloidea</taxon>
        <taxon>Heterorhabditidae</taxon>
        <taxon>Heterorhabditis</taxon>
    </lineage>
</organism>
<accession>A0A1I7WRQ5</accession>
<sequence>MVMQFELRSGVKTAAACDSSTYLRLFRSMHAEIVRVPQAPSDADADNNKDGVTLNGAGGCDLLKCEMERPNISQLSKDVIMFALNTKKRSHLEP</sequence>
<dbReference type="Proteomes" id="UP000095283">
    <property type="component" value="Unplaced"/>
</dbReference>
<dbReference type="WBParaSite" id="Hba_07830">
    <property type="protein sequence ID" value="Hba_07830"/>
    <property type="gene ID" value="Hba_07830"/>
</dbReference>
<keyword evidence="1" id="KW-1185">Reference proteome</keyword>